<evidence type="ECO:0000259" key="15">
    <source>
        <dbReference type="PROSITE" id="PS50172"/>
    </source>
</evidence>
<feature type="binding site" evidence="12">
    <location>
        <position position="357"/>
    </location>
    <ligand>
        <name>NAD(+)</name>
        <dbReference type="ChEBI" id="CHEBI:57540"/>
    </ligand>
</feature>
<dbReference type="InterPro" id="IPR041663">
    <property type="entry name" value="DisA/LigA_HHH"/>
</dbReference>
<dbReference type="PROSITE" id="PS50172">
    <property type="entry name" value="BRCT"/>
    <property type="match status" value="1"/>
</dbReference>
<sequence>MFATPILRRPRLDLSPPSPYHLSKDKKEATDVTQPGDMDPQSLTLEEARPLFEQLQEELRAADLAYHQKDAPEISDADYDAKKRQYRALAEAFPDLAAEATELDTVGAPVASGFGKITHAQRMMSLGNAFDDDDVADFDKGLRKYLGLSASEPLAYTAEPKIDGLSLSLRYENGTLVHAATRGDGAVGENVTANARTIADIPQEIPDAPAILEVRGEVYMSHEDFAALNERHEARGGKTFANPRNAAAGSLRQLDAEITRARPLRFFAYSWGELSEPLGETQFDALARLREMGFQTNPLTRHCTSVADLIAHYRKIEEQRATLGYDIDGVVYKVDALALQDRLGFRSTTPRWAIAHKFPAELAWTRLEGIDIQVGRTGALSPVARLQPVTVGGVVVSNATLHNEDYIAGLDSKGEEIRDGKDIRIGDWVQVYRAGDVIPKIADVDLSKRPDGAAAYAFPTTCPQCDSPAVREEGDAVRRCTGGLICPAQAVEKLKHFVSRKAFDIDGLGAKQIEMFYGDETLAIKTPADIFSLQARDAQNLTKLKNRDGWGETSAANLFAAIEDKREIALARLIFGLGIRHVGEVGARDLALHYMDWDAMAEAVDTARPAALAHRAADEAEDAERIAAAQANRRARIKEVRDSAIAQCDVPPAARAAWEDLTGIDGIGATLGLSLSDAFANADERAAFDALRAYLTIVPPEAPQKDSPVAGKTVVFTGTMEKMTRAEAKARAEGLGAKVAGSVSKKTDILVAGPGAGSKEQKARDLGIRILDEDGWLTLIEGA</sequence>
<dbReference type="CDD" id="cd17748">
    <property type="entry name" value="BRCT_DNA_ligase_like"/>
    <property type="match status" value="1"/>
</dbReference>
<feature type="domain" description="BRCT" evidence="15">
    <location>
        <begin position="704"/>
        <end position="777"/>
    </location>
</feature>
<dbReference type="Pfam" id="PF03120">
    <property type="entry name" value="OB_DNA_ligase"/>
    <property type="match status" value="1"/>
</dbReference>
<dbReference type="PANTHER" id="PTHR23389">
    <property type="entry name" value="CHROMOSOME TRANSMISSION FIDELITY FACTOR 18"/>
    <property type="match status" value="1"/>
</dbReference>
<feature type="binding site" evidence="12">
    <location>
        <position position="182"/>
    </location>
    <ligand>
        <name>NAD(+)</name>
        <dbReference type="ChEBI" id="CHEBI:57540"/>
    </ligand>
</feature>
<dbReference type="InterPro" id="IPR004150">
    <property type="entry name" value="NAD_DNA_ligase_OB"/>
</dbReference>
<reference evidence="17" key="1">
    <citation type="submission" date="2015-05" db="EMBL/GenBank/DDBJ databases">
        <authorList>
            <person name="Rodrigo-Torres Lidia"/>
            <person name="Arahal R.David."/>
        </authorList>
    </citation>
    <scope>NUCLEOTIDE SEQUENCE [LARGE SCALE GENOMIC DNA]</scope>
    <source>
        <strain evidence="17">CECT 7321</strain>
    </source>
</reference>
<dbReference type="Gene3D" id="1.10.287.610">
    <property type="entry name" value="Helix hairpin bin"/>
    <property type="match status" value="1"/>
</dbReference>
<dbReference type="Pfam" id="PF03119">
    <property type="entry name" value="DNA_ligase_ZBD"/>
    <property type="match status" value="1"/>
</dbReference>
<name>A0A0H5D2I8_9RHOB</name>
<feature type="binding site" evidence="12">
    <location>
        <position position="462"/>
    </location>
    <ligand>
        <name>Zn(2+)</name>
        <dbReference type="ChEBI" id="CHEBI:29105"/>
    </ligand>
</feature>
<dbReference type="Gene3D" id="3.40.50.10190">
    <property type="entry name" value="BRCT domain"/>
    <property type="match status" value="1"/>
</dbReference>
<dbReference type="SUPFAM" id="SSF47781">
    <property type="entry name" value="RuvA domain 2-like"/>
    <property type="match status" value="1"/>
</dbReference>
<keyword evidence="7 12" id="KW-0460">Magnesium</keyword>
<keyword evidence="10 12" id="KW-0464">Manganese</keyword>
<dbReference type="Gene3D" id="3.30.470.30">
    <property type="entry name" value="DNA ligase/mRNA capping enzyme"/>
    <property type="match status" value="1"/>
</dbReference>
<dbReference type="InterPro" id="IPR010994">
    <property type="entry name" value="RuvA_2-like"/>
</dbReference>
<feature type="active site" description="N6-AMP-lysine intermediate" evidence="12">
    <location>
        <position position="161"/>
    </location>
</feature>
<comment type="caution">
    <text evidence="12">Lacks conserved residue(s) required for the propagation of feature annotation.</text>
</comment>
<keyword evidence="5 12" id="KW-0227">DNA damage</keyword>
<dbReference type="EC" id="6.5.1.2" evidence="12 13"/>
<keyword evidence="4 12" id="KW-0479">Metal-binding</keyword>
<dbReference type="GO" id="GO:0006281">
    <property type="term" value="P:DNA repair"/>
    <property type="evidence" value="ECO:0007669"/>
    <property type="project" value="UniProtKB-KW"/>
</dbReference>
<feature type="region of interest" description="Disordered" evidence="14">
    <location>
        <begin position="1"/>
        <end position="41"/>
    </location>
</feature>
<keyword evidence="8 12" id="KW-0520">NAD</keyword>
<feature type="binding site" evidence="12">
    <location>
        <begin position="125"/>
        <end position="126"/>
    </location>
    <ligand>
        <name>NAD(+)</name>
        <dbReference type="ChEBI" id="CHEBI:57540"/>
    </ligand>
</feature>
<dbReference type="SUPFAM" id="SSF56091">
    <property type="entry name" value="DNA ligase/mRNA capping enzyme, catalytic domain"/>
    <property type="match status" value="1"/>
</dbReference>
<dbReference type="AlphaFoldDB" id="A0A0H5D2I8"/>
<dbReference type="NCBIfam" id="NF005932">
    <property type="entry name" value="PRK07956.1"/>
    <property type="match status" value="1"/>
</dbReference>
<dbReference type="GO" id="GO:0005829">
    <property type="term" value="C:cytosol"/>
    <property type="evidence" value="ECO:0007669"/>
    <property type="project" value="TreeGrafter"/>
</dbReference>
<evidence type="ECO:0000256" key="2">
    <source>
        <dbReference type="ARBA" id="ARBA00022598"/>
    </source>
</evidence>
<keyword evidence="6 12" id="KW-0862">Zinc</keyword>
<dbReference type="SMART" id="SM00532">
    <property type="entry name" value="LIGANc"/>
    <property type="match status" value="1"/>
</dbReference>
<dbReference type="Pfam" id="PF12826">
    <property type="entry name" value="HHH_2"/>
    <property type="match status" value="1"/>
</dbReference>
<dbReference type="GO" id="GO:0003911">
    <property type="term" value="F:DNA ligase (NAD+) activity"/>
    <property type="evidence" value="ECO:0007669"/>
    <property type="project" value="UniProtKB-UniRule"/>
</dbReference>
<evidence type="ECO:0000256" key="8">
    <source>
        <dbReference type="ARBA" id="ARBA00023027"/>
    </source>
</evidence>
<dbReference type="InterPro" id="IPR001357">
    <property type="entry name" value="BRCT_dom"/>
</dbReference>
<dbReference type="InterPro" id="IPR013840">
    <property type="entry name" value="DNAligase_N"/>
</dbReference>
<dbReference type="PIRSF" id="PIRSF001604">
    <property type="entry name" value="LigA"/>
    <property type="match status" value="1"/>
</dbReference>
<evidence type="ECO:0000313" key="17">
    <source>
        <dbReference type="Proteomes" id="UP000043764"/>
    </source>
</evidence>
<dbReference type="InterPro" id="IPR018239">
    <property type="entry name" value="DNA_ligase_AS"/>
</dbReference>
<dbReference type="GO" id="GO:0006260">
    <property type="term" value="P:DNA replication"/>
    <property type="evidence" value="ECO:0007669"/>
    <property type="project" value="UniProtKB-KW"/>
</dbReference>
<comment type="similarity">
    <text evidence="12">Belongs to the NAD-dependent DNA ligase family. LigA subfamily.</text>
</comment>
<evidence type="ECO:0000256" key="9">
    <source>
        <dbReference type="ARBA" id="ARBA00023204"/>
    </source>
</evidence>
<dbReference type="SMART" id="SM00292">
    <property type="entry name" value="BRCT"/>
    <property type="match status" value="1"/>
</dbReference>
<protein>
    <recommendedName>
        <fullName evidence="12 13">DNA ligase</fullName>
        <ecNumber evidence="12 13">6.5.1.2</ecNumber>
    </recommendedName>
    <alternativeName>
        <fullName evidence="12">Polydeoxyribonucleotide synthase [NAD(+)]</fullName>
    </alternativeName>
</protein>
<keyword evidence="9 12" id="KW-0234">DNA repair</keyword>
<dbReference type="InterPro" id="IPR036420">
    <property type="entry name" value="BRCT_dom_sf"/>
</dbReference>
<dbReference type="Pfam" id="PF01653">
    <property type="entry name" value="DNA_ligase_aden"/>
    <property type="match status" value="1"/>
</dbReference>
<evidence type="ECO:0000256" key="1">
    <source>
        <dbReference type="ARBA" id="ARBA00004067"/>
    </source>
</evidence>
<dbReference type="SUPFAM" id="SSF52113">
    <property type="entry name" value="BRCT domain"/>
    <property type="match status" value="1"/>
</dbReference>
<evidence type="ECO:0000256" key="5">
    <source>
        <dbReference type="ARBA" id="ARBA00022763"/>
    </source>
</evidence>
<dbReference type="EMBL" id="CVRL01000025">
    <property type="protein sequence ID" value="CRL11234.1"/>
    <property type="molecule type" value="Genomic_DNA"/>
</dbReference>
<evidence type="ECO:0000256" key="6">
    <source>
        <dbReference type="ARBA" id="ARBA00022833"/>
    </source>
</evidence>
<organism evidence="16 17">
    <name type="scientific">Phaeobacter italicus</name>
    <dbReference type="NCBI Taxonomy" id="481446"/>
    <lineage>
        <taxon>Bacteria</taxon>
        <taxon>Pseudomonadati</taxon>
        <taxon>Pseudomonadota</taxon>
        <taxon>Alphaproteobacteria</taxon>
        <taxon>Rhodobacterales</taxon>
        <taxon>Roseobacteraceae</taxon>
        <taxon>Phaeobacter</taxon>
    </lineage>
</organism>
<feature type="binding site" evidence="12">
    <location>
        <position position="465"/>
    </location>
    <ligand>
        <name>Zn(2+)</name>
        <dbReference type="ChEBI" id="CHEBI:29105"/>
    </ligand>
</feature>
<dbReference type="PROSITE" id="PS01055">
    <property type="entry name" value="DNA_LIGASE_N1"/>
    <property type="match status" value="1"/>
</dbReference>
<comment type="function">
    <text evidence="1 12">DNA ligase that catalyzes the formation of phosphodiester linkages between 5'-phosphoryl and 3'-hydroxyl groups in double-stranded DNA using NAD as a coenzyme and as the energy source for the reaction. It is essential for DNA replication and repair of damaged DNA.</text>
</comment>
<dbReference type="InterPro" id="IPR001679">
    <property type="entry name" value="DNA_ligase"/>
</dbReference>
<dbReference type="InterPro" id="IPR004149">
    <property type="entry name" value="Znf_DNAligase_C4"/>
</dbReference>
<dbReference type="InterPro" id="IPR012340">
    <property type="entry name" value="NA-bd_OB-fold"/>
</dbReference>
<dbReference type="SUPFAM" id="SSF50249">
    <property type="entry name" value="Nucleic acid-binding proteins"/>
    <property type="match status" value="1"/>
</dbReference>
<dbReference type="FunFam" id="3.30.470.30:FF:000001">
    <property type="entry name" value="DNA ligase"/>
    <property type="match status" value="1"/>
</dbReference>
<dbReference type="PROSITE" id="PS01056">
    <property type="entry name" value="DNA_LIGASE_N2"/>
    <property type="match status" value="1"/>
</dbReference>
<dbReference type="InterPro" id="IPR013839">
    <property type="entry name" value="DNAligase_adenylation"/>
</dbReference>
<feature type="binding site" evidence="12">
    <location>
        <position position="333"/>
    </location>
    <ligand>
        <name>NAD(+)</name>
        <dbReference type="ChEBI" id="CHEBI:57540"/>
    </ligand>
</feature>
<keyword evidence="3 12" id="KW-0235">DNA replication</keyword>
<feature type="binding site" evidence="12">
    <location>
        <begin position="76"/>
        <end position="80"/>
    </location>
    <ligand>
        <name>NAD(+)</name>
        <dbReference type="ChEBI" id="CHEBI:57540"/>
    </ligand>
</feature>
<dbReference type="InterPro" id="IPR033136">
    <property type="entry name" value="DNA_ligase_CS"/>
</dbReference>
<keyword evidence="17" id="KW-1185">Reference proteome</keyword>
<evidence type="ECO:0000313" key="16">
    <source>
        <dbReference type="EMBL" id="CRL11234.1"/>
    </source>
</evidence>
<dbReference type="Gene3D" id="6.20.10.30">
    <property type="match status" value="1"/>
</dbReference>
<proteinExistence type="inferred from homology"/>
<evidence type="ECO:0000256" key="4">
    <source>
        <dbReference type="ARBA" id="ARBA00022723"/>
    </source>
</evidence>
<dbReference type="PANTHER" id="PTHR23389:SF9">
    <property type="entry name" value="DNA LIGASE"/>
    <property type="match status" value="1"/>
</dbReference>
<accession>A0A0H5D2I8</accession>
<dbReference type="STRING" id="481446.NIT7645_01187"/>
<evidence type="ECO:0000256" key="12">
    <source>
        <dbReference type="HAMAP-Rule" id="MF_01588"/>
    </source>
</evidence>
<dbReference type="CDD" id="cd00114">
    <property type="entry name" value="LIGANc"/>
    <property type="match status" value="1"/>
</dbReference>
<keyword evidence="2 12" id="KW-0436">Ligase</keyword>
<feature type="binding site" evidence="12">
    <location>
        <position position="486"/>
    </location>
    <ligand>
        <name>Zn(2+)</name>
        <dbReference type="ChEBI" id="CHEBI:29105"/>
    </ligand>
</feature>
<dbReference type="Gene3D" id="1.10.150.20">
    <property type="entry name" value="5' to 3' exonuclease, C-terminal subdomain"/>
    <property type="match status" value="2"/>
</dbReference>
<feature type="binding site" evidence="12">
    <location>
        <position position="217"/>
    </location>
    <ligand>
        <name>NAD(+)</name>
        <dbReference type="ChEBI" id="CHEBI:57540"/>
    </ligand>
</feature>
<comment type="catalytic activity">
    <reaction evidence="11 12 13">
        <text>NAD(+) + (deoxyribonucleotide)n-3'-hydroxyl + 5'-phospho-(deoxyribonucleotide)m = (deoxyribonucleotide)n+m + AMP + beta-nicotinamide D-nucleotide.</text>
        <dbReference type="EC" id="6.5.1.2"/>
    </reaction>
</comment>
<gene>
    <name evidence="12 16" type="primary">ligA</name>
    <name evidence="16" type="ORF">NIT7321_02087</name>
</gene>
<dbReference type="HAMAP" id="MF_01588">
    <property type="entry name" value="DNA_ligase_A"/>
    <property type="match status" value="1"/>
</dbReference>
<comment type="cofactor">
    <cofactor evidence="12">
        <name>Mg(2+)</name>
        <dbReference type="ChEBI" id="CHEBI:18420"/>
    </cofactor>
    <cofactor evidence="12">
        <name>Mn(2+)</name>
        <dbReference type="ChEBI" id="CHEBI:29035"/>
    </cofactor>
</comment>
<dbReference type="GO" id="GO:0046872">
    <property type="term" value="F:metal ion binding"/>
    <property type="evidence" value="ECO:0007669"/>
    <property type="project" value="UniProtKB-KW"/>
</dbReference>
<dbReference type="NCBIfam" id="TIGR00575">
    <property type="entry name" value="dnlj"/>
    <property type="match status" value="1"/>
</dbReference>
<feature type="binding site" evidence="12">
    <location>
        <position position="159"/>
    </location>
    <ligand>
        <name>NAD(+)</name>
        <dbReference type="ChEBI" id="CHEBI:57540"/>
    </ligand>
</feature>
<evidence type="ECO:0000256" key="7">
    <source>
        <dbReference type="ARBA" id="ARBA00022842"/>
    </source>
</evidence>
<evidence type="ECO:0000256" key="3">
    <source>
        <dbReference type="ARBA" id="ARBA00022705"/>
    </source>
</evidence>
<evidence type="ECO:0000256" key="13">
    <source>
        <dbReference type="RuleBase" id="RU000618"/>
    </source>
</evidence>
<dbReference type="Gene3D" id="2.40.50.140">
    <property type="entry name" value="Nucleic acid-binding proteins"/>
    <property type="match status" value="1"/>
</dbReference>
<evidence type="ECO:0000256" key="14">
    <source>
        <dbReference type="SAM" id="MobiDB-lite"/>
    </source>
</evidence>
<dbReference type="Proteomes" id="UP000043764">
    <property type="component" value="Unassembled WGS sequence"/>
</dbReference>
<evidence type="ECO:0000256" key="10">
    <source>
        <dbReference type="ARBA" id="ARBA00023211"/>
    </source>
</evidence>
<evidence type="ECO:0000256" key="11">
    <source>
        <dbReference type="ARBA" id="ARBA00034005"/>
    </source>
</evidence>
<dbReference type="Pfam" id="PF00533">
    <property type="entry name" value="BRCT"/>
    <property type="match status" value="1"/>
</dbReference>